<sequence length="67" mass="7914">MRKMTVCCLPVKNENEYEPLFLKKSKRVALALPFDNVRLSSPPGLRRGETRRYRGAFWPQNRVTMLF</sequence>
<evidence type="ECO:0000313" key="2">
    <source>
        <dbReference type="Proteomes" id="UP000007174"/>
    </source>
</evidence>
<dbReference type="Proteomes" id="UP000007174">
    <property type="component" value="Unassembled WGS sequence"/>
</dbReference>
<dbReference type="HOGENOM" id="CLU_2812209_0_0_1"/>
<reference evidence="2" key="1">
    <citation type="journal article" date="2012" name="Nat. Genet.">
        <title>Lifestyle transitions in plant pathogenic Colletotrichum fungi deciphered by genome and transcriptome analyses.</title>
        <authorList>
            <person name="O'Connell R.J."/>
            <person name="Thon M.R."/>
            <person name="Hacquard S."/>
            <person name="Amyotte S.G."/>
            <person name="Kleemann J."/>
            <person name="Torres M.F."/>
            <person name="Damm U."/>
            <person name="Buiate E.A."/>
            <person name="Epstein L."/>
            <person name="Alkan N."/>
            <person name="Altmueller J."/>
            <person name="Alvarado-Balderrama L."/>
            <person name="Bauser C.A."/>
            <person name="Becker C."/>
            <person name="Birren B.W."/>
            <person name="Chen Z."/>
            <person name="Choi J."/>
            <person name="Crouch J.A."/>
            <person name="Duvick J.P."/>
            <person name="Farman M.A."/>
            <person name="Gan P."/>
            <person name="Heiman D."/>
            <person name="Henrissat B."/>
            <person name="Howard R.J."/>
            <person name="Kabbage M."/>
            <person name="Koch C."/>
            <person name="Kracher B."/>
            <person name="Kubo Y."/>
            <person name="Law A.D."/>
            <person name="Lebrun M.-H."/>
            <person name="Lee Y.-H."/>
            <person name="Miyara I."/>
            <person name="Moore N."/>
            <person name="Neumann U."/>
            <person name="Nordstroem K."/>
            <person name="Panaccione D.G."/>
            <person name="Panstruga R."/>
            <person name="Place M."/>
            <person name="Proctor R.H."/>
            <person name="Prusky D."/>
            <person name="Rech G."/>
            <person name="Reinhardt R."/>
            <person name="Rollins J.A."/>
            <person name="Rounsley S."/>
            <person name="Schardl C.L."/>
            <person name="Schwartz D.C."/>
            <person name="Shenoy N."/>
            <person name="Shirasu K."/>
            <person name="Sikhakolli U.R."/>
            <person name="Stueber K."/>
            <person name="Sukno S.A."/>
            <person name="Sweigard J.A."/>
            <person name="Takano Y."/>
            <person name="Takahara H."/>
            <person name="Trail F."/>
            <person name="van der Does H.C."/>
            <person name="Voll L.M."/>
            <person name="Will I."/>
            <person name="Young S."/>
            <person name="Zeng Q."/>
            <person name="Zhang J."/>
            <person name="Zhou S."/>
            <person name="Dickman M.B."/>
            <person name="Schulze-Lefert P."/>
            <person name="Ver Loren van Themaat E."/>
            <person name="Ma L.-J."/>
            <person name="Vaillancourt L.J."/>
        </authorList>
    </citation>
    <scope>NUCLEOTIDE SEQUENCE [LARGE SCALE GENOMIC DNA]</scope>
    <source>
        <strain evidence="2">IMI 349063</strain>
    </source>
</reference>
<protein>
    <submittedName>
        <fullName evidence="1">Uncharacterized protein</fullName>
    </submittedName>
</protein>
<name>H1VV21_COLHI</name>
<accession>H1VV21</accession>
<evidence type="ECO:0000313" key="1">
    <source>
        <dbReference type="EMBL" id="CCF44080.1"/>
    </source>
</evidence>
<dbReference type="EMBL" id="CACQ02006601">
    <property type="protein sequence ID" value="CCF44080.1"/>
    <property type="molecule type" value="Genomic_DNA"/>
</dbReference>
<gene>
    <name evidence="1" type="ORF">CH063_03231</name>
</gene>
<dbReference type="AlphaFoldDB" id="H1VV21"/>
<organism evidence="1 2">
    <name type="scientific">Colletotrichum higginsianum (strain IMI 349063)</name>
    <name type="common">Crucifer anthracnose fungus</name>
    <dbReference type="NCBI Taxonomy" id="759273"/>
    <lineage>
        <taxon>Eukaryota</taxon>
        <taxon>Fungi</taxon>
        <taxon>Dikarya</taxon>
        <taxon>Ascomycota</taxon>
        <taxon>Pezizomycotina</taxon>
        <taxon>Sordariomycetes</taxon>
        <taxon>Hypocreomycetidae</taxon>
        <taxon>Glomerellales</taxon>
        <taxon>Glomerellaceae</taxon>
        <taxon>Colletotrichum</taxon>
        <taxon>Colletotrichum destructivum species complex</taxon>
    </lineage>
</organism>
<proteinExistence type="predicted"/>